<comment type="caution">
    <text evidence="1">The sequence shown here is derived from an EMBL/GenBank/DDBJ whole genome shotgun (WGS) entry which is preliminary data.</text>
</comment>
<accession>A0A8H7Z8L0</accession>
<dbReference type="OrthoDB" id="10464602at2759"/>
<dbReference type="AlphaFoldDB" id="A0A8H7Z8L0"/>
<gene>
    <name evidence="1" type="ORF">I7I52_01157</name>
</gene>
<protein>
    <submittedName>
        <fullName evidence="1">Uncharacterized protein</fullName>
    </submittedName>
</protein>
<organism evidence="1 2">
    <name type="scientific">Ajellomyces capsulatus</name>
    <name type="common">Darling's disease fungus</name>
    <name type="synonym">Histoplasma capsulatum</name>
    <dbReference type="NCBI Taxonomy" id="5037"/>
    <lineage>
        <taxon>Eukaryota</taxon>
        <taxon>Fungi</taxon>
        <taxon>Dikarya</taxon>
        <taxon>Ascomycota</taxon>
        <taxon>Pezizomycotina</taxon>
        <taxon>Eurotiomycetes</taxon>
        <taxon>Eurotiomycetidae</taxon>
        <taxon>Onygenales</taxon>
        <taxon>Ajellomycetaceae</taxon>
        <taxon>Histoplasma</taxon>
    </lineage>
</organism>
<dbReference type="Proteomes" id="UP000670092">
    <property type="component" value="Unassembled WGS sequence"/>
</dbReference>
<sequence>MHSSSCQILSAMQHLLLFCERLEWLKQAPRAARTVVGKSGWRDSQSPQRRYYLSDLRDDEQTRARSSPLSPLDRTVITRGTRSYVQESVSPTPRNNLCQSPLIINDFMIHESGA</sequence>
<reference evidence="1 2" key="1">
    <citation type="submission" date="2021-01" db="EMBL/GenBank/DDBJ databases">
        <title>Chromosome-level genome assembly of a human fungal pathogen reveals clustering of transcriptionally co-regulated genes.</title>
        <authorList>
            <person name="Voorhies M."/>
            <person name="Cohen S."/>
            <person name="Shea T.P."/>
            <person name="Petrus S."/>
            <person name="Munoz J.F."/>
            <person name="Poplawski S."/>
            <person name="Goldman W.E."/>
            <person name="Michael T."/>
            <person name="Cuomo C.A."/>
            <person name="Sil A."/>
            <person name="Beyhan S."/>
        </authorList>
    </citation>
    <scope>NUCLEOTIDE SEQUENCE [LARGE SCALE GENOMIC DNA]</scope>
    <source>
        <strain evidence="1 2">G184AR</strain>
    </source>
</reference>
<dbReference type="EMBL" id="JAEVHI010000001">
    <property type="protein sequence ID" value="KAG5303225.1"/>
    <property type="molecule type" value="Genomic_DNA"/>
</dbReference>
<evidence type="ECO:0000313" key="2">
    <source>
        <dbReference type="Proteomes" id="UP000670092"/>
    </source>
</evidence>
<evidence type="ECO:0000313" key="1">
    <source>
        <dbReference type="EMBL" id="KAG5303225.1"/>
    </source>
</evidence>
<dbReference type="VEuPathDB" id="FungiDB:I7I52_01157"/>
<name>A0A8H7Z8L0_AJECA</name>
<proteinExistence type="predicted"/>